<dbReference type="RefSeq" id="WP_211560241.1">
    <property type="nucleotide sequence ID" value="NZ_JAGVRK010000001.1"/>
</dbReference>
<name>A0ABS5LHL6_9BACI</name>
<dbReference type="PROSITE" id="PS50931">
    <property type="entry name" value="HTH_LYSR"/>
    <property type="match status" value="1"/>
</dbReference>
<organism evidence="6 7">
    <name type="scientific">Metabacillus flavus</name>
    <dbReference type="NCBI Taxonomy" id="2823519"/>
    <lineage>
        <taxon>Bacteria</taxon>
        <taxon>Bacillati</taxon>
        <taxon>Bacillota</taxon>
        <taxon>Bacilli</taxon>
        <taxon>Bacillales</taxon>
        <taxon>Bacillaceae</taxon>
        <taxon>Metabacillus</taxon>
    </lineage>
</organism>
<dbReference type="InterPro" id="IPR000847">
    <property type="entry name" value="LysR_HTH_N"/>
</dbReference>
<dbReference type="InterPro" id="IPR005119">
    <property type="entry name" value="LysR_subst-bd"/>
</dbReference>
<dbReference type="Pfam" id="PF00126">
    <property type="entry name" value="HTH_1"/>
    <property type="match status" value="1"/>
</dbReference>
<keyword evidence="7" id="KW-1185">Reference proteome</keyword>
<dbReference type="InterPro" id="IPR036390">
    <property type="entry name" value="WH_DNA-bd_sf"/>
</dbReference>
<evidence type="ECO:0000313" key="7">
    <source>
        <dbReference type="Proteomes" id="UP000682403"/>
    </source>
</evidence>
<keyword evidence="4" id="KW-0804">Transcription</keyword>
<proteinExistence type="inferred from homology"/>
<dbReference type="Proteomes" id="UP000682403">
    <property type="component" value="Unassembled WGS sequence"/>
</dbReference>
<feature type="domain" description="HTH lysR-type" evidence="5">
    <location>
        <begin position="2"/>
        <end position="59"/>
    </location>
</feature>
<dbReference type="InterPro" id="IPR036388">
    <property type="entry name" value="WH-like_DNA-bd_sf"/>
</dbReference>
<evidence type="ECO:0000256" key="3">
    <source>
        <dbReference type="ARBA" id="ARBA00023125"/>
    </source>
</evidence>
<dbReference type="Gene3D" id="3.40.190.10">
    <property type="entry name" value="Periplasmic binding protein-like II"/>
    <property type="match status" value="2"/>
</dbReference>
<dbReference type="CDD" id="cd05466">
    <property type="entry name" value="PBP2_LTTR_substrate"/>
    <property type="match status" value="1"/>
</dbReference>
<comment type="similarity">
    <text evidence="1">Belongs to the LysR transcriptional regulatory family.</text>
</comment>
<dbReference type="Pfam" id="PF03466">
    <property type="entry name" value="LysR_substrate"/>
    <property type="match status" value="1"/>
</dbReference>
<evidence type="ECO:0000256" key="4">
    <source>
        <dbReference type="ARBA" id="ARBA00023163"/>
    </source>
</evidence>
<dbReference type="PANTHER" id="PTHR30126">
    <property type="entry name" value="HTH-TYPE TRANSCRIPTIONAL REGULATOR"/>
    <property type="match status" value="1"/>
</dbReference>
<gene>
    <name evidence="6" type="ORF">J9317_16000</name>
</gene>
<evidence type="ECO:0000259" key="5">
    <source>
        <dbReference type="PROSITE" id="PS50931"/>
    </source>
</evidence>
<keyword evidence="3" id="KW-0238">DNA-binding</keyword>
<sequence>MIDFEWYRSFISIYKHQSVSEAAKSRILTQPAMSQHLAALEAEVGEALFTRTTRKITPTERGKELYSRLAPLIETLEKTTLEIRHSIQSSPTIMIGSPVDYFSVRGLEKLKNSSLRVIHHQGESEELFDMLDQNRADVIITTQRFSKPGIEYKLIEKEEFFVTIPSSMIGPADGDNAEAWLLSQKWISYGMELPIIRRLWREHFKKRPELDPHYVIPDLRGILTAVEIGIGISLLPHYLIDNSVKRGTVKTVLQEYTVLNEIYIGYKTKNKSDPFFQEVIDELLKG</sequence>
<reference evidence="6 7" key="1">
    <citation type="submission" date="2021-04" db="EMBL/GenBank/DDBJ databases">
        <title>Metabacillus sp. strain KIGAM252 whole genome sequence.</title>
        <authorList>
            <person name="Seo M.-J."/>
            <person name="Cho E.-S."/>
            <person name="Hwang C.Y."/>
            <person name="Yoon D.J."/>
        </authorList>
    </citation>
    <scope>NUCLEOTIDE SEQUENCE [LARGE SCALE GENOMIC DNA]</scope>
    <source>
        <strain evidence="6 7">KIGAM252</strain>
    </source>
</reference>
<evidence type="ECO:0000256" key="2">
    <source>
        <dbReference type="ARBA" id="ARBA00023015"/>
    </source>
</evidence>
<comment type="caution">
    <text evidence="6">The sequence shown here is derived from an EMBL/GenBank/DDBJ whole genome shotgun (WGS) entry which is preliminary data.</text>
</comment>
<keyword evidence="2" id="KW-0805">Transcription regulation</keyword>
<dbReference type="SUPFAM" id="SSF46785">
    <property type="entry name" value="Winged helix' DNA-binding domain"/>
    <property type="match status" value="1"/>
</dbReference>
<evidence type="ECO:0000256" key="1">
    <source>
        <dbReference type="ARBA" id="ARBA00009437"/>
    </source>
</evidence>
<dbReference type="EMBL" id="JAGVRK010000001">
    <property type="protein sequence ID" value="MBS2970250.1"/>
    <property type="molecule type" value="Genomic_DNA"/>
</dbReference>
<dbReference type="PRINTS" id="PR00039">
    <property type="entry name" value="HTHLYSR"/>
</dbReference>
<evidence type="ECO:0000313" key="6">
    <source>
        <dbReference type="EMBL" id="MBS2970250.1"/>
    </source>
</evidence>
<accession>A0ABS5LHL6</accession>
<dbReference type="SUPFAM" id="SSF53850">
    <property type="entry name" value="Periplasmic binding protein-like II"/>
    <property type="match status" value="1"/>
</dbReference>
<protein>
    <submittedName>
        <fullName evidence="6">LysR family transcriptional regulator</fullName>
    </submittedName>
</protein>
<dbReference type="Gene3D" id="1.10.10.10">
    <property type="entry name" value="Winged helix-like DNA-binding domain superfamily/Winged helix DNA-binding domain"/>
    <property type="match status" value="1"/>
</dbReference>
<dbReference type="PANTHER" id="PTHR30126:SF40">
    <property type="entry name" value="HTH-TYPE TRANSCRIPTIONAL REGULATOR GLTR"/>
    <property type="match status" value="1"/>
</dbReference>